<organism evidence="3 4">
    <name type="scientific">Modicisalibacter tunisiensis</name>
    <dbReference type="NCBI Taxonomy" id="390637"/>
    <lineage>
        <taxon>Bacteria</taxon>
        <taxon>Pseudomonadati</taxon>
        <taxon>Pseudomonadota</taxon>
        <taxon>Gammaproteobacteria</taxon>
        <taxon>Oceanospirillales</taxon>
        <taxon>Halomonadaceae</taxon>
        <taxon>Modicisalibacter</taxon>
    </lineage>
</organism>
<evidence type="ECO:0000259" key="2">
    <source>
        <dbReference type="Pfam" id="PF10675"/>
    </source>
</evidence>
<sequence>MSVTTAWMLLLAGLVLVAGLAGYAFFLWREVGRRRRFREDEVRRANRNCLESLDAIARAMLAEQVNLTEGSWRCKVLLEIIDPQLLERDAFRPFGEVHRRTSHLRTHSARRELAPRERMREDRERLTVESELRQEVLAAAQAVLDFKQRWPASLH</sequence>
<name>A0ABS7X1R5_9GAMM</name>
<dbReference type="Proteomes" id="UP001319883">
    <property type="component" value="Unassembled WGS sequence"/>
</dbReference>
<reference evidence="3 4" key="1">
    <citation type="submission" date="2021-05" db="EMBL/GenBank/DDBJ databases">
        <title>Petroleum and Energy Research Collection (APPE): ex situ preservation of microbial diversity associated with the oil industry and exploitation of its biotechnological potential.</title>
        <authorList>
            <person name="Paixao C.T.M."/>
            <person name="Gomes M.B."/>
            <person name="Oliveira V.M."/>
        </authorList>
    </citation>
    <scope>NUCLEOTIDE SEQUENCE [LARGE SCALE GENOMIC DNA]</scope>
    <source>
        <strain evidence="3 4">LIT2</strain>
    </source>
</reference>
<accession>A0ABS7X1R5</accession>
<dbReference type="InterPro" id="IPR019617">
    <property type="entry name" value="DUF2489"/>
</dbReference>
<comment type="caution">
    <text evidence="3">The sequence shown here is derived from an EMBL/GenBank/DDBJ whole genome shotgun (WGS) entry which is preliminary data.</text>
</comment>
<dbReference type="RefSeq" id="WP_163648774.1">
    <property type="nucleotide sequence ID" value="NZ_JAGXFC010000001.1"/>
</dbReference>
<protein>
    <submittedName>
        <fullName evidence="3">DUF2489 domain-containing protein</fullName>
    </submittedName>
</protein>
<keyword evidence="1" id="KW-0472">Membrane</keyword>
<keyword evidence="4" id="KW-1185">Reference proteome</keyword>
<keyword evidence="1" id="KW-0812">Transmembrane</keyword>
<evidence type="ECO:0000313" key="4">
    <source>
        <dbReference type="Proteomes" id="UP001319883"/>
    </source>
</evidence>
<proteinExistence type="predicted"/>
<evidence type="ECO:0000313" key="3">
    <source>
        <dbReference type="EMBL" id="MBZ9568358.1"/>
    </source>
</evidence>
<gene>
    <name evidence="3" type="ORF">KGQ91_11835</name>
</gene>
<evidence type="ECO:0000256" key="1">
    <source>
        <dbReference type="SAM" id="Phobius"/>
    </source>
</evidence>
<dbReference type="Pfam" id="PF10675">
    <property type="entry name" value="DUF2489"/>
    <property type="match status" value="1"/>
</dbReference>
<dbReference type="EMBL" id="JAGXFD010000001">
    <property type="protein sequence ID" value="MBZ9568358.1"/>
    <property type="molecule type" value="Genomic_DNA"/>
</dbReference>
<keyword evidence="1" id="KW-1133">Transmembrane helix</keyword>
<feature type="transmembrane region" description="Helical" evidence="1">
    <location>
        <begin position="6"/>
        <end position="28"/>
    </location>
</feature>
<feature type="domain" description="DUF2489" evidence="2">
    <location>
        <begin position="17"/>
        <end position="142"/>
    </location>
</feature>